<evidence type="ECO:0000313" key="3">
    <source>
        <dbReference type="Proteomes" id="UP001183585"/>
    </source>
</evidence>
<evidence type="ECO:0008006" key="4">
    <source>
        <dbReference type="Google" id="ProtNLM"/>
    </source>
</evidence>
<comment type="caution">
    <text evidence="2">The sequence shown here is derived from an EMBL/GenBank/DDBJ whole genome shotgun (WGS) entry which is preliminary data.</text>
</comment>
<keyword evidence="3" id="KW-1185">Reference proteome</keyword>
<keyword evidence="1" id="KW-0812">Transmembrane</keyword>
<evidence type="ECO:0000256" key="1">
    <source>
        <dbReference type="SAM" id="Phobius"/>
    </source>
</evidence>
<dbReference type="RefSeq" id="WP_274997675.1">
    <property type="nucleotide sequence ID" value="NZ_JAJQQP010000017.1"/>
</dbReference>
<feature type="transmembrane region" description="Helical" evidence="1">
    <location>
        <begin position="12"/>
        <end position="32"/>
    </location>
</feature>
<gene>
    <name evidence="2" type="ORF">J2S48_000603</name>
</gene>
<name>A0ABU2CIE2_9MICO</name>
<feature type="transmembrane region" description="Helical" evidence="1">
    <location>
        <begin position="102"/>
        <end position="123"/>
    </location>
</feature>
<evidence type="ECO:0000313" key="2">
    <source>
        <dbReference type="EMBL" id="MDR7381088.1"/>
    </source>
</evidence>
<feature type="transmembrane region" description="Helical" evidence="1">
    <location>
        <begin position="69"/>
        <end position="90"/>
    </location>
</feature>
<sequence length="181" mass="18850">MTSPGTGVLHGVRALLLAVVVVGLSLVAHGLAGGARPGVVPLVVLAALTAVTVRPVARHEISMPRLVGLLGAGQVVLHVVFEQCALLSVVPGTPGEHHHPGAMADPLMIGAHVVATLVVALVLRHGETLLWRLWVWLTARHLPTAPAAITLPRKLVIGRLIAGHGERVPETLRGRGPPVRV</sequence>
<dbReference type="Proteomes" id="UP001183585">
    <property type="component" value="Unassembled WGS sequence"/>
</dbReference>
<keyword evidence="1" id="KW-0472">Membrane</keyword>
<feature type="transmembrane region" description="Helical" evidence="1">
    <location>
        <begin position="38"/>
        <end position="57"/>
    </location>
</feature>
<keyword evidence="1" id="KW-1133">Transmembrane helix</keyword>
<proteinExistence type="predicted"/>
<organism evidence="2 3">
    <name type="scientific">Promicromonospora iranensis</name>
    <dbReference type="NCBI Taxonomy" id="1105144"/>
    <lineage>
        <taxon>Bacteria</taxon>
        <taxon>Bacillati</taxon>
        <taxon>Actinomycetota</taxon>
        <taxon>Actinomycetes</taxon>
        <taxon>Micrococcales</taxon>
        <taxon>Promicromonosporaceae</taxon>
        <taxon>Promicromonospora</taxon>
    </lineage>
</organism>
<accession>A0ABU2CIE2</accession>
<protein>
    <recommendedName>
        <fullName evidence="4">MFS transporter</fullName>
    </recommendedName>
</protein>
<dbReference type="EMBL" id="JAVDYE010000001">
    <property type="protein sequence ID" value="MDR7381088.1"/>
    <property type="molecule type" value="Genomic_DNA"/>
</dbReference>
<reference evidence="2 3" key="1">
    <citation type="submission" date="2023-07" db="EMBL/GenBank/DDBJ databases">
        <title>Sequencing the genomes of 1000 actinobacteria strains.</title>
        <authorList>
            <person name="Klenk H.-P."/>
        </authorList>
    </citation>
    <scope>NUCLEOTIDE SEQUENCE [LARGE SCALE GENOMIC DNA]</scope>
    <source>
        <strain evidence="2 3">DSM 45554</strain>
    </source>
</reference>